<evidence type="ECO:0000313" key="1">
    <source>
        <dbReference type="EMBL" id="JAH03981.1"/>
    </source>
</evidence>
<dbReference type="EMBL" id="GBXM01104596">
    <property type="protein sequence ID" value="JAH03981.1"/>
    <property type="molecule type" value="Transcribed_RNA"/>
</dbReference>
<protein>
    <submittedName>
        <fullName evidence="1">Uncharacterized protein</fullName>
    </submittedName>
</protein>
<sequence>MPLFKVNSCFIFCFNPVFSLYLDSVQLCSNLAFLL</sequence>
<name>A0A0E9PH93_ANGAN</name>
<organism evidence="1">
    <name type="scientific">Anguilla anguilla</name>
    <name type="common">European freshwater eel</name>
    <name type="synonym">Muraena anguilla</name>
    <dbReference type="NCBI Taxonomy" id="7936"/>
    <lineage>
        <taxon>Eukaryota</taxon>
        <taxon>Metazoa</taxon>
        <taxon>Chordata</taxon>
        <taxon>Craniata</taxon>
        <taxon>Vertebrata</taxon>
        <taxon>Euteleostomi</taxon>
        <taxon>Actinopterygii</taxon>
        <taxon>Neopterygii</taxon>
        <taxon>Teleostei</taxon>
        <taxon>Anguilliformes</taxon>
        <taxon>Anguillidae</taxon>
        <taxon>Anguilla</taxon>
    </lineage>
</organism>
<reference evidence="1" key="2">
    <citation type="journal article" date="2015" name="Fish Shellfish Immunol.">
        <title>Early steps in the European eel (Anguilla anguilla)-Vibrio vulnificus interaction in the gills: Role of the RtxA13 toxin.</title>
        <authorList>
            <person name="Callol A."/>
            <person name="Pajuelo D."/>
            <person name="Ebbesson L."/>
            <person name="Teles M."/>
            <person name="MacKenzie S."/>
            <person name="Amaro C."/>
        </authorList>
    </citation>
    <scope>NUCLEOTIDE SEQUENCE</scope>
</reference>
<proteinExistence type="predicted"/>
<reference evidence="1" key="1">
    <citation type="submission" date="2014-11" db="EMBL/GenBank/DDBJ databases">
        <authorList>
            <person name="Amaro Gonzalez C."/>
        </authorList>
    </citation>
    <scope>NUCLEOTIDE SEQUENCE</scope>
</reference>
<accession>A0A0E9PH93</accession>
<dbReference type="AlphaFoldDB" id="A0A0E9PH93"/>